<keyword evidence="2" id="KW-1185">Reference proteome</keyword>
<evidence type="ECO:0000313" key="1">
    <source>
        <dbReference type="EMBL" id="RPB25223.1"/>
    </source>
</evidence>
<dbReference type="EMBL" id="ML121538">
    <property type="protein sequence ID" value="RPB25223.1"/>
    <property type="molecule type" value="Genomic_DNA"/>
</dbReference>
<gene>
    <name evidence="1" type="ORF">L211DRAFT_104649</name>
</gene>
<dbReference type="AlphaFoldDB" id="A0A3N4LQM4"/>
<sequence>MISDGDSATRIVLFIGKVALCFPPIPGLCGGVVCRKNHKNLEQTTRPPRLGNHITYSQLSTGISCSSTRVLCQPDYKLRGHKVISRCIGFLDGTNMVLLDKLMVNPEAYFSPKKNYGLS</sequence>
<accession>A0A3N4LQM4</accession>
<dbReference type="InParanoid" id="A0A3N4LQM4"/>
<proteinExistence type="predicted"/>
<reference evidence="1 2" key="1">
    <citation type="journal article" date="2018" name="Nat. Ecol. Evol.">
        <title>Pezizomycetes genomes reveal the molecular basis of ectomycorrhizal truffle lifestyle.</title>
        <authorList>
            <person name="Murat C."/>
            <person name="Payen T."/>
            <person name="Noel B."/>
            <person name="Kuo A."/>
            <person name="Morin E."/>
            <person name="Chen J."/>
            <person name="Kohler A."/>
            <person name="Krizsan K."/>
            <person name="Balestrini R."/>
            <person name="Da Silva C."/>
            <person name="Montanini B."/>
            <person name="Hainaut M."/>
            <person name="Levati E."/>
            <person name="Barry K.W."/>
            <person name="Belfiori B."/>
            <person name="Cichocki N."/>
            <person name="Clum A."/>
            <person name="Dockter R.B."/>
            <person name="Fauchery L."/>
            <person name="Guy J."/>
            <person name="Iotti M."/>
            <person name="Le Tacon F."/>
            <person name="Lindquist E.A."/>
            <person name="Lipzen A."/>
            <person name="Malagnac F."/>
            <person name="Mello A."/>
            <person name="Molinier V."/>
            <person name="Miyauchi S."/>
            <person name="Poulain J."/>
            <person name="Riccioni C."/>
            <person name="Rubini A."/>
            <person name="Sitrit Y."/>
            <person name="Splivallo R."/>
            <person name="Traeger S."/>
            <person name="Wang M."/>
            <person name="Zifcakova L."/>
            <person name="Wipf D."/>
            <person name="Zambonelli A."/>
            <person name="Paolocci F."/>
            <person name="Nowrousian M."/>
            <person name="Ottonello S."/>
            <person name="Baldrian P."/>
            <person name="Spatafora J.W."/>
            <person name="Henrissat B."/>
            <person name="Nagy L.G."/>
            <person name="Aury J.M."/>
            <person name="Wincker P."/>
            <person name="Grigoriev I.V."/>
            <person name="Bonfante P."/>
            <person name="Martin F.M."/>
        </authorList>
    </citation>
    <scope>NUCLEOTIDE SEQUENCE [LARGE SCALE GENOMIC DNA]</scope>
    <source>
        <strain evidence="1 2">ATCC MYA-4762</strain>
    </source>
</reference>
<protein>
    <submittedName>
        <fullName evidence="1">Uncharacterized protein</fullName>
    </submittedName>
</protein>
<organism evidence="1 2">
    <name type="scientific">Terfezia boudieri ATCC MYA-4762</name>
    <dbReference type="NCBI Taxonomy" id="1051890"/>
    <lineage>
        <taxon>Eukaryota</taxon>
        <taxon>Fungi</taxon>
        <taxon>Dikarya</taxon>
        <taxon>Ascomycota</taxon>
        <taxon>Pezizomycotina</taxon>
        <taxon>Pezizomycetes</taxon>
        <taxon>Pezizales</taxon>
        <taxon>Pezizaceae</taxon>
        <taxon>Terfezia</taxon>
    </lineage>
</organism>
<evidence type="ECO:0000313" key="2">
    <source>
        <dbReference type="Proteomes" id="UP000267821"/>
    </source>
</evidence>
<dbReference type="Proteomes" id="UP000267821">
    <property type="component" value="Unassembled WGS sequence"/>
</dbReference>
<dbReference type="OrthoDB" id="5393139at2759"/>
<name>A0A3N4LQM4_9PEZI</name>